<dbReference type="AlphaFoldDB" id="A0A8X8W256"/>
<comment type="subcellular location">
    <subcellularLocation>
        <location evidence="1">Membrane</location>
        <topology evidence="1">Single-pass membrane protein</topology>
    </subcellularLocation>
</comment>
<evidence type="ECO:0000313" key="5">
    <source>
        <dbReference type="Proteomes" id="UP000298416"/>
    </source>
</evidence>
<dbReference type="Pfam" id="PF13947">
    <property type="entry name" value="GUB_WAK_bind"/>
    <property type="match status" value="1"/>
</dbReference>
<keyword evidence="2" id="KW-0732">Signal</keyword>
<name>A0A8X8W256_SALSN</name>
<evidence type="ECO:0000313" key="4">
    <source>
        <dbReference type="EMBL" id="KAG6386583.1"/>
    </source>
</evidence>
<evidence type="ECO:0000256" key="2">
    <source>
        <dbReference type="ARBA" id="ARBA00022729"/>
    </source>
</evidence>
<organism evidence="4">
    <name type="scientific">Salvia splendens</name>
    <name type="common">Scarlet sage</name>
    <dbReference type="NCBI Taxonomy" id="180675"/>
    <lineage>
        <taxon>Eukaryota</taxon>
        <taxon>Viridiplantae</taxon>
        <taxon>Streptophyta</taxon>
        <taxon>Embryophyta</taxon>
        <taxon>Tracheophyta</taxon>
        <taxon>Spermatophyta</taxon>
        <taxon>Magnoliopsida</taxon>
        <taxon>eudicotyledons</taxon>
        <taxon>Gunneridae</taxon>
        <taxon>Pentapetalae</taxon>
        <taxon>asterids</taxon>
        <taxon>lamiids</taxon>
        <taxon>Lamiales</taxon>
        <taxon>Lamiaceae</taxon>
        <taxon>Nepetoideae</taxon>
        <taxon>Mentheae</taxon>
        <taxon>Salviinae</taxon>
        <taxon>Salvia</taxon>
        <taxon>Salvia subgen. Calosphace</taxon>
        <taxon>core Calosphace</taxon>
    </lineage>
</organism>
<reference evidence="4" key="1">
    <citation type="submission" date="2018-01" db="EMBL/GenBank/DDBJ databases">
        <authorList>
            <person name="Mao J.F."/>
        </authorList>
    </citation>
    <scope>NUCLEOTIDE SEQUENCE</scope>
    <source>
        <strain evidence="4">Huo1</strain>
        <tissue evidence="4">Leaf</tissue>
    </source>
</reference>
<comment type="caution">
    <text evidence="4">The sequence shown here is derived from an EMBL/GenBank/DDBJ whole genome shotgun (WGS) entry which is preliminary data.</text>
</comment>
<keyword evidence="5" id="KW-1185">Reference proteome</keyword>
<dbReference type="GO" id="GO:0016020">
    <property type="term" value="C:membrane"/>
    <property type="evidence" value="ECO:0007669"/>
    <property type="project" value="UniProtKB-SubCell"/>
</dbReference>
<sequence>MDQCGKVSIPFPFGVGSNCSLGPSFEVVCKKDTNPAKPYLPLLNTEIAELNSSKIIVNYMNLSSNCNNWTDYQVEPRLTINLLETQYRFSDDNWITAIGCNVMAVGVIRERKQSSIRSSCAAICSEFYDRSDYGLCYYEPTSFAGDGCCRVPIPRGTTYLESNLTHLSEERTSANISCSYAFIQYTEKINANDRNRRVFRFMNYSNPIQLNALPSMALDWRIGRMNCKEARKDLTNFVCRDNSDCVDFDATLGGYLCNCSKGYTGNPYLNPGCQG</sequence>
<dbReference type="GO" id="GO:0030247">
    <property type="term" value="F:polysaccharide binding"/>
    <property type="evidence" value="ECO:0007669"/>
    <property type="project" value="InterPro"/>
</dbReference>
<gene>
    <name evidence="4" type="ORF">SASPL_151749</name>
</gene>
<evidence type="ECO:0000259" key="3">
    <source>
        <dbReference type="Pfam" id="PF13947"/>
    </source>
</evidence>
<proteinExistence type="predicted"/>
<protein>
    <recommendedName>
        <fullName evidence="3">Wall-associated receptor kinase galacturonan-binding domain-containing protein</fullName>
    </recommendedName>
</protein>
<accession>A0A8X8W256</accession>
<dbReference type="PANTHER" id="PTHR33491">
    <property type="entry name" value="OSJNBA0016N04.9 PROTEIN"/>
    <property type="match status" value="1"/>
</dbReference>
<feature type="domain" description="Wall-associated receptor kinase galacturonan-binding" evidence="3">
    <location>
        <begin position="3"/>
        <end position="51"/>
    </location>
</feature>
<reference evidence="4" key="2">
    <citation type="submission" date="2020-08" db="EMBL/GenBank/DDBJ databases">
        <title>Plant Genome Project.</title>
        <authorList>
            <person name="Zhang R.-G."/>
        </authorList>
    </citation>
    <scope>NUCLEOTIDE SEQUENCE</scope>
    <source>
        <strain evidence="4">Huo1</strain>
        <tissue evidence="4">Leaf</tissue>
    </source>
</reference>
<dbReference type="EMBL" id="PNBA02000021">
    <property type="protein sequence ID" value="KAG6386583.1"/>
    <property type="molecule type" value="Genomic_DNA"/>
</dbReference>
<evidence type="ECO:0000256" key="1">
    <source>
        <dbReference type="ARBA" id="ARBA00004167"/>
    </source>
</evidence>
<dbReference type="Proteomes" id="UP000298416">
    <property type="component" value="Unassembled WGS sequence"/>
</dbReference>
<dbReference type="InterPro" id="IPR025287">
    <property type="entry name" value="WAK_GUB"/>
</dbReference>